<evidence type="ECO:0008006" key="5">
    <source>
        <dbReference type="Google" id="ProtNLM"/>
    </source>
</evidence>
<proteinExistence type="predicted"/>
<feature type="signal peptide" evidence="2">
    <location>
        <begin position="1"/>
        <end position="20"/>
    </location>
</feature>
<evidence type="ECO:0000256" key="2">
    <source>
        <dbReference type="SAM" id="SignalP"/>
    </source>
</evidence>
<gene>
    <name evidence="3" type="ORF">ACIGXA_29265</name>
</gene>
<sequence length="208" mass="21094">MLVRRLLIGSAVLAGTVTLAACGSGGGDTKPTSPASAPATASASAPAPVPVTGGAPWPAPTDASARAKVAGLPMLGAEGQVLHIHSHVDVLVNGRSLVVPADIGIDLEQQKISPLHTHDTTGIVHIESPVQADFTLGQFMTEWNVQLTKDRLGPLKTGGGKELHVYVNGKEQSGDPAAVKLTAHAEIAIVYGKPGTAVPSAYAFPAGV</sequence>
<accession>A0ABW8CGX0</accession>
<comment type="caution">
    <text evidence="3">The sequence shown here is derived from an EMBL/GenBank/DDBJ whole genome shotgun (WGS) entry which is preliminary data.</text>
</comment>
<dbReference type="Proteomes" id="UP001614394">
    <property type="component" value="Unassembled WGS sequence"/>
</dbReference>
<protein>
    <recommendedName>
        <fullName evidence="5">Lipoprotein</fullName>
    </recommendedName>
</protein>
<keyword evidence="4" id="KW-1185">Reference proteome</keyword>
<dbReference type="EMBL" id="JBITYG010000010">
    <property type="protein sequence ID" value="MFI9104610.1"/>
    <property type="molecule type" value="Genomic_DNA"/>
</dbReference>
<dbReference type="PROSITE" id="PS51257">
    <property type="entry name" value="PROKAR_LIPOPROTEIN"/>
    <property type="match status" value="1"/>
</dbReference>
<dbReference type="RefSeq" id="WP_399655131.1">
    <property type="nucleotide sequence ID" value="NZ_JBITYG010000010.1"/>
</dbReference>
<evidence type="ECO:0000313" key="4">
    <source>
        <dbReference type="Proteomes" id="UP001614394"/>
    </source>
</evidence>
<keyword evidence="2" id="KW-0732">Signal</keyword>
<name>A0ABW8CGX0_9ACTN</name>
<feature type="region of interest" description="Disordered" evidence="1">
    <location>
        <begin position="24"/>
        <end position="55"/>
    </location>
</feature>
<evidence type="ECO:0000256" key="1">
    <source>
        <dbReference type="SAM" id="MobiDB-lite"/>
    </source>
</evidence>
<feature type="compositionally biased region" description="Low complexity" evidence="1">
    <location>
        <begin position="31"/>
        <end position="55"/>
    </location>
</feature>
<reference evidence="3 4" key="1">
    <citation type="submission" date="2024-10" db="EMBL/GenBank/DDBJ databases">
        <title>The Natural Products Discovery Center: Release of the First 8490 Sequenced Strains for Exploring Actinobacteria Biosynthetic Diversity.</title>
        <authorList>
            <person name="Kalkreuter E."/>
            <person name="Kautsar S.A."/>
            <person name="Yang D."/>
            <person name="Bader C.D."/>
            <person name="Teijaro C.N."/>
            <person name="Fluegel L."/>
            <person name="Davis C.M."/>
            <person name="Simpson J.R."/>
            <person name="Lauterbach L."/>
            <person name="Steele A.D."/>
            <person name="Gui C."/>
            <person name="Meng S."/>
            <person name="Li G."/>
            <person name="Viehrig K."/>
            <person name="Ye F."/>
            <person name="Su P."/>
            <person name="Kiefer A.F."/>
            <person name="Nichols A."/>
            <person name="Cepeda A.J."/>
            <person name="Yan W."/>
            <person name="Fan B."/>
            <person name="Jiang Y."/>
            <person name="Adhikari A."/>
            <person name="Zheng C.-J."/>
            <person name="Schuster L."/>
            <person name="Cowan T.M."/>
            <person name="Smanski M.J."/>
            <person name="Chevrette M.G."/>
            <person name="De Carvalho L.P.S."/>
            <person name="Shen B."/>
        </authorList>
    </citation>
    <scope>NUCLEOTIDE SEQUENCE [LARGE SCALE GENOMIC DNA]</scope>
    <source>
        <strain evidence="3 4">NPDC053399</strain>
    </source>
</reference>
<feature type="chain" id="PRO_5046992512" description="Lipoprotein" evidence="2">
    <location>
        <begin position="21"/>
        <end position="208"/>
    </location>
</feature>
<evidence type="ECO:0000313" key="3">
    <source>
        <dbReference type="EMBL" id="MFI9104610.1"/>
    </source>
</evidence>
<organism evidence="3 4">
    <name type="scientific">Streptomyces fildesensis</name>
    <dbReference type="NCBI Taxonomy" id="375757"/>
    <lineage>
        <taxon>Bacteria</taxon>
        <taxon>Bacillati</taxon>
        <taxon>Actinomycetota</taxon>
        <taxon>Actinomycetes</taxon>
        <taxon>Kitasatosporales</taxon>
        <taxon>Streptomycetaceae</taxon>
        <taxon>Streptomyces</taxon>
    </lineage>
</organism>